<dbReference type="EMBL" id="JAQQWI010000001">
    <property type="protein sequence ID" value="KAK8040410.1"/>
    <property type="molecule type" value="Genomic_DNA"/>
</dbReference>
<feature type="chain" id="PRO_5047010850" description="Thaumatin-like protein" evidence="1">
    <location>
        <begin position="20"/>
        <end position="254"/>
    </location>
</feature>
<accession>A0ABR1T1F4</accession>
<name>A0ABR1T1F4_9PEZI</name>
<evidence type="ECO:0000313" key="2">
    <source>
        <dbReference type="EMBL" id="KAK8040410.1"/>
    </source>
</evidence>
<proteinExistence type="predicted"/>
<evidence type="ECO:0000256" key="1">
    <source>
        <dbReference type="SAM" id="SignalP"/>
    </source>
</evidence>
<evidence type="ECO:0000313" key="3">
    <source>
        <dbReference type="Proteomes" id="UP001396898"/>
    </source>
</evidence>
<sequence>MVSASTTSLLIAFSSRALAAALQPAVTGVEGVIPPGLVTIGARPTPPPDASDSFRAAMGPGPQYVTITITNKRDGAISTSHAHDPNGPTMVSGNANPGTIPARGQAEFAVPTGWIGNVAIVGAQYEISTDITLIEANYVIPVGYSYAVADVDISFVNGISVPAVCSCNNAVVTGCNKNLWNLSKCPNNNGQGGCVNPLRSDMSATEAAPFFRPCQHAAWTYVEDGGADAWGLCQSGHITCCVGTECPPNPKQPS</sequence>
<organism evidence="2 3">
    <name type="scientific">Apiospora marii</name>
    <dbReference type="NCBI Taxonomy" id="335849"/>
    <lineage>
        <taxon>Eukaryota</taxon>
        <taxon>Fungi</taxon>
        <taxon>Dikarya</taxon>
        <taxon>Ascomycota</taxon>
        <taxon>Pezizomycotina</taxon>
        <taxon>Sordariomycetes</taxon>
        <taxon>Xylariomycetidae</taxon>
        <taxon>Amphisphaeriales</taxon>
        <taxon>Apiosporaceae</taxon>
        <taxon>Apiospora</taxon>
    </lineage>
</organism>
<keyword evidence="3" id="KW-1185">Reference proteome</keyword>
<comment type="caution">
    <text evidence="2">The sequence shown here is derived from an EMBL/GenBank/DDBJ whole genome shotgun (WGS) entry which is preliminary data.</text>
</comment>
<protein>
    <recommendedName>
        <fullName evidence="4">Thaumatin-like protein</fullName>
    </recommendedName>
</protein>
<reference evidence="2 3" key="1">
    <citation type="submission" date="2023-01" db="EMBL/GenBank/DDBJ databases">
        <title>Analysis of 21 Apiospora genomes using comparative genomics revels a genus with tremendous synthesis potential of carbohydrate active enzymes and secondary metabolites.</title>
        <authorList>
            <person name="Sorensen T."/>
        </authorList>
    </citation>
    <scope>NUCLEOTIDE SEQUENCE [LARGE SCALE GENOMIC DNA]</scope>
    <source>
        <strain evidence="2 3">CBS 20057</strain>
    </source>
</reference>
<dbReference type="Proteomes" id="UP001396898">
    <property type="component" value="Unassembled WGS sequence"/>
</dbReference>
<dbReference type="SUPFAM" id="SSF49870">
    <property type="entry name" value="Osmotin, thaumatin-like protein"/>
    <property type="match status" value="1"/>
</dbReference>
<dbReference type="InterPro" id="IPR037176">
    <property type="entry name" value="Osmotin/thaumatin-like_sf"/>
</dbReference>
<evidence type="ECO:0008006" key="4">
    <source>
        <dbReference type="Google" id="ProtNLM"/>
    </source>
</evidence>
<gene>
    <name evidence="2" type="ORF">PG991_000198</name>
</gene>
<feature type="signal peptide" evidence="1">
    <location>
        <begin position="1"/>
        <end position="19"/>
    </location>
</feature>
<keyword evidence="1" id="KW-0732">Signal</keyword>